<evidence type="ECO:0000313" key="2">
    <source>
        <dbReference type="Proteomes" id="UP001215712"/>
    </source>
</evidence>
<dbReference type="AlphaFoldDB" id="A0AAD6HSQ6"/>
<keyword evidence="2" id="KW-1185">Reference proteome</keyword>
<accession>A0AAD6HSQ6</accession>
<proteinExistence type="predicted"/>
<gene>
    <name evidence="1" type="ORF">N7493_002559</name>
</gene>
<dbReference type="Proteomes" id="UP001215712">
    <property type="component" value="Unassembled WGS sequence"/>
</dbReference>
<reference evidence="1" key="1">
    <citation type="journal article" date="2023" name="IMA Fungus">
        <title>Comparative genomic study of the Penicillium genus elucidates a diverse pangenome and 15 lateral gene transfer events.</title>
        <authorList>
            <person name="Petersen C."/>
            <person name="Sorensen T."/>
            <person name="Nielsen M.R."/>
            <person name="Sondergaard T.E."/>
            <person name="Sorensen J.L."/>
            <person name="Fitzpatrick D.A."/>
            <person name="Frisvad J.C."/>
            <person name="Nielsen K.L."/>
        </authorList>
    </citation>
    <scope>NUCLEOTIDE SEQUENCE</scope>
    <source>
        <strain evidence="1">IBT 17514</strain>
    </source>
</reference>
<sequence length="250" mass="28594">MATPVNDTVNPTEEYNWYEGLPLAADIGKTQATSLPYCDCIVLKKLSITLSNADEYDDWAKLVWAALSKDNLTDLLDISIIRPKRTDAKGPIWYRLSLHVAEWLKSNISEDINKLIHQTDSRMVFADEIFRAIYEHMGGLGLYANMMKWKRWDNTKITDYESTRKFVEDVLLARKKLADSGIVIPPYGLLMKVLNGLAVRNLDISKRICNDLKRDKVEPTSLTLDALNVIIRGIRQELLIDERRSQAQLP</sequence>
<protein>
    <submittedName>
        <fullName evidence="1">Uncharacterized protein</fullName>
    </submittedName>
</protein>
<name>A0AAD6HSQ6_9EURO</name>
<reference evidence="1" key="2">
    <citation type="submission" date="2023-01" db="EMBL/GenBank/DDBJ databases">
        <authorList>
            <person name="Petersen C."/>
        </authorList>
    </citation>
    <scope>NUCLEOTIDE SEQUENCE</scope>
    <source>
        <strain evidence="1">IBT 17514</strain>
    </source>
</reference>
<organism evidence="1 2">
    <name type="scientific">Penicillium malachiteum</name>
    <dbReference type="NCBI Taxonomy" id="1324776"/>
    <lineage>
        <taxon>Eukaryota</taxon>
        <taxon>Fungi</taxon>
        <taxon>Dikarya</taxon>
        <taxon>Ascomycota</taxon>
        <taxon>Pezizomycotina</taxon>
        <taxon>Eurotiomycetes</taxon>
        <taxon>Eurotiomycetidae</taxon>
        <taxon>Eurotiales</taxon>
        <taxon>Aspergillaceae</taxon>
        <taxon>Penicillium</taxon>
    </lineage>
</organism>
<comment type="caution">
    <text evidence="1">The sequence shown here is derived from an EMBL/GenBank/DDBJ whole genome shotgun (WGS) entry which is preliminary data.</text>
</comment>
<dbReference type="EMBL" id="JAQJAN010000003">
    <property type="protein sequence ID" value="KAJ5733773.1"/>
    <property type="molecule type" value="Genomic_DNA"/>
</dbReference>
<evidence type="ECO:0000313" key="1">
    <source>
        <dbReference type="EMBL" id="KAJ5733773.1"/>
    </source>
</evidence>